<reference evidence="2 3" key="1">
    <citation type="submission" date="2018-06" db="EMBL/GenBank/DDBJ databases">
        <title>Comparative genomics reveals the genomic features of Rhizophagus irregularis, R. cerebriforme, R. diaphanum and Gigaspora rosea, and their symbiotic lifestyle signature.</title>
        <authorList>
            <person name="Morin E."/>
            <person name="San Clemente H."/>
            <person name="Chen E.C.H."/>
            <person name="De La Providencia I."/>
            <person name="Hainaut M."/>
            <person name="Kuo A."/>
            <person name="Kohler A."/>
            <person name="Murat C."/>
            <person name="Tang N."/>
            <person name="Roy S."/>
            <person name="Loubradou J."/>
            <person name="Henrissat B."/>
            <person name="Grigoriev I.V."/>
            <person name="Corradi N."/>
            <person name="Roux C."/>
            <person name="Martin F.M."/>
        </authorList>
    </citation>
    <scope>NUCLEOTIDE SEQUENCE [LARGE SCALE GENOMIC DNA]</scope>
    <source>
        <strain evidence="2 3">DAOM 227022</strain>
    </source>
</reference>
<evidence type="ECO:0000313" key="2">
    <source>
        <dbReference type="EMBL" id="RIA87707.1"/>
    </source>
</evidence>
<feature type="non-terminal residue" evidence="2">
    <location>
        <position position="346"/>
    </location>
</feature>
<keyword evidence="1" id="KW-1133">Transmembrane helix</keyword>
<gene>
    <name evidence="2" type="ORF">C1645_776671</name>
</gene>
<proteinExistence type="predicted"/>
<feature type="transmembrane region" description="Helical" evidence="1">
    <location>
        <begin position="282"/>
        <end position="300"/>
    </location>
</feature>
<feature type="transmembrane region" description="Helical" evidence="1">
    <location>
        <begin position="213"/>
        <end position="231"/>
    </location>
</feature>
<evidence type="ECO:0000313" key="3">
    <source>
        <dbReference type="Proteomes" id="UP000265703"/>
    </source>
</evidence>
<dbReference type="Proteomes" id="UP000265703">
    <property type="component" value="Unassembled WGS sequence"/>
</dbReference>
<protein>
    <submittedName>
        <fullName evidence="2">Uncharacterized protein</fullName>
    </submittedName>
</protein>
<dbReference type="OrthoDB" id="2333053at2759"/>
<comment type="caution">
    <text evidence="2">The sequence shown here is derived from an EMBL/GenBank/DDBJ whole genome shotgun (WGS) entry which is preliminary data.</text>
</comment>
<feature type="transmembrane region" description="Helical" evidence="1">
    <location>
        <begin position="51"/>
        <end position="73"/>
    </location>
</feature>
<feature type="transmembrane region" description="Helical" evidence="1">
    <location>
        <begin position="243"/>
        <end position="262"/>
    </location>
</feature>
<keyword evidence="3" id="KW-1185">Reference proteome</keyword>
<organism evidence="2 3">
    <name type="scientific">Glomus cerebriforme</name>
    <dbReference type="NCBI Taxonomy" id="658196"/>
    <lineage>
        <taxon>Eukaryota</taxon>
        <taxon>Fungi</taxon>
        <taxon>Fungi incertae sedis</taxon>
        <taxon>Mucoromycota</taxon>
        <taxon>Glomeromycotina</taxon>
        <taxon>Glomeromycetes</taxon>
        <taxon>Glomerales</taxon>
        <taxon>Glomeraceae</taxon>
        <taxon>Glomus</taxon>
    </lineage>
</organism>
<feature type="transmembrane region" description="Helical" evidence="1">
    <location>
        <begin position="25"/>
        <end position="45"/>
    </location>
</feature>
<keyword evidence="1" id="KW-0472">Membrane</keyword>
<keyword evidence="1" id="KW-0812">Transmembrane</keyword>
<sequence>MEKENDSFQSIFRSYHNRISIIEKIFLYAFLIEIIVYAILFLAFLVSTGKFSVNCISLIFVLFPAISGTIMFSSQTILHGLAFLSVNIDPIIIGVSLLYTQNNACSEIPEIQDACYFPKTTIFYTFAVLLLFFLVLFTVFYCIILYYIWKRRVWPLRYRYQYSKNEEIIEMDSVYQLQFPIFHAKMMIIGIWITHYLINIWGINFLLGKPDDLQYINLAVPLNLFTLFYAFLMLKGVRDEKKYMIYIVYFGNICQSVMLYRTTTEFCYEKKVNLQYCFRYDAFFNLLFGLSVMAWILLILSSWNTMRCHGNFGKNLGFYLKYEPTPEVFKNRNFLYLLPFADDHRR</sequence>
<dbReference type="EMBL" id="QKYT01000297">
    <property type="protein sequence ID" value="RIA87707.1"/>
    <property type="molecule type" value="Genomic_DNA"/>
</dbReference>
<accession>A0A397SUX9</accession>
<dbReference type="AlphaFoldDB" id="A0A397SUX9"/>
<name>A0A397SUX9_9GLOM</name>
<feature type="transmembrane region" description="Helical" evidence="1">
    <location>
        <begin position="186"/>
        <end position="207"/>
    </location>
</feature>
<feature type="transmembrane region" description="Helical" evidence="1">
    <location>
        <begin position="121"/>
        <end position="149"/>
    </location>
</feature>
<evidence type="ECO:0000256" key="1">
    <source>
        <dbReference type="SAM" id="Phobius"/>
    </source>
</evidence>